<accession>O67626</accession>
<keyword evidence="2" id="KW-1185">Reference proteome</keyword>
<dbReference type="AlphaFoldDB" id="O67626"/>
<dbReference type="PANTHER" id="PTHR35272:SF3">
    <property type="entry name" value="THIOL:DISULFIDE INTERCHANGE PROTEIN DSBC"/>
    <property type="match status" value="1"/>
</dbReference>
<dbReference type="HOGENOM" id="CLU_1608608_0_0_0"/>
<dbReference type="EnsemblBacteria" id="AAC07597">
    <property type="protein sequence ID" value="AAC07597"/>
    <property type="gene ID" value="aq_1740"/>
</dbReference>
<dbReference type="InterPro" id="IPR036249">
    <property type="entry name" value="Thioredoxin-like_sf"/>
</dbReference>
<reference evidence="1 2" key="1">
    <citation type="journal article" date="1998" name="Nature">
        <title>The complete genome of the hyperthermophilic bacterium Aquifex aeolicus.</title>
        <authorList>
            <person name="Deckert G."/>
            <person name="Warren P.V."/>
            <person name="Gaasterland T."/>
            <person name="Young W.G."/>
            <person name="Lenox A.L."/>
            <person name="Graham D.E."/>
            <person name="Overbeek R."/>
            <person name="Snead M.A."/>
            <person name="Keller M."/>
            <person name="Aujay M."/>
            <person name="Huber R."/>
            <person name="Feldman R.A."/>
            <person name="Short J.M."/>
            <person name="Olson G.J."/>
            <person name="Swanson R.V."/>
        </authorList>
    </citation>
    <scope>NUCLEOTIDE SEQUENCE [LARGE SCALE GENOMIC DNA]</scope>
    <source>
        <strain evidence="1 2">VF5</strain>
    </source>
</reference>
<sequence length="172" mass="19288">MRRAIGFLLIVITFTFASLYEEFVKEQVKELPLDKAVVVGTGKKELIIFVNPDCPHCRHEWKSLREHLDKLKIYVFVVPFKAWGEDNLKKAYYIVCSQNPEKALDEVLTGKVDGKNLNPPTCELLNYHLKAADIVGLRGVPLNIIPDKGKVIEGASPKLLEELGITSAGSRD</sequence>
<evidence type="ECO:0000313" key="1">
    <source>
        <dbReference type="EMBL" id="AAC07597.1"/>
    </source>
</evidence>
<dbReference type="Gene3D" id="3.40.30.10">
    <property type="entry name" value="Glutaredoxin"/>
    <property type="match status" value="1"/>
</dbReference>
<dbReference type="OrthoDB" id="9800545at2"/>
<organism evidence="1 2">
    <name type="scientific">Aquifex aeolicus (strain VF5)</name>
    <dbReference type="NCBI Taxonomy" id="224324"/>
    <lineage>
        <taxon>Bacteria</taxon>
        <taxon>Pseudomonadati</taxon>
        <taxon>Aquificota</taxon>
        <taxon>Aquificia</taxon>
        <taxon>Aquificales</taxon>
        <taxon>Aquificaceae</taxon>
        <taxon>Aquifex</taxon>
    </lineage>
</organism>
<dbReference type="PANTHER" id="PTHR35272">
    <property type="entry name" value="THIOL:DISULFIDE INTERCHANGE PROTEIN DSBC-RELATED"/>
    <property type="match status" value="1"/>
</dbReference>
<protein>
    <submittedName>
        <fullName evidence="1">Uncharacterized protein</fullName>
    </submittedName>
</protein>
<dbReference type="InParanoid" id="O67626"/>
<dbReference type="Proteomes" id="UP000000798">
    <property type="component" value="Chromosome"/>
</dbReference>
<dbReference type="InterPro" id="IPR051470">
    <property type="entry name" value="Thiol:disulfide_interchange"/>
</dbReference>
<dbReference type="SUPFAM" id="SSF52833">
    <property type="entry name" value="Thioredoxin-like"/>
    <property type="match status" value="1"/>
</dbReference>
<dbReference type="STRING" id="224324.aq_1740"/>
<gene>
    <name evidence="1" type="ordered locus">aq_1740</name>
</gene>
<dbReference type="eggNOG" id="COG1651">
    <property type="taxonomic scope" value="Bacteria"/>
</dbReference>
<dbReference type="KEGG" id="aae:aq_1740"/>
<name>O67626_AQUAE</name>
<evidence type="ECO:0000313" key="2">
    <source>
        <dbReference type="Proteomes" id="UP000000798"/>
    </source>
</evidence>
<dbReference type="EMBL" id="AE000657">
    <property type="protein sequence ID" value="AAC07597.1"/>
    <property type="molecule type" value="Genomic_DNA"/>
</dbReference>
<dbReference type="RefSeq" id="WP_010881129.1">
    <property type="nucleotide sequence ID" value="NC_000918.1"/>
</dbReference>
<dbReference type="PIR" id="H70449">
    <property type="entry name" value="H70449"/>
</dbReference>
<proteinExistence type="predicted"/>
<dbReference type="SMR" id="O67626"/>